<evidence type="ECO:0000313" key="1">
    <source>
        <dbReference type="EMBL" id="KAI8529919.1"/>
    </source>
</evidence>
<reference evidence="1" key="1">
    <citation type="submission" date="2022-02" db="EMBL/GenBank/DDBJ databases">
        <title>Plant Genome Project.</title>
        <authorList>
            <person name="Zhang R.-G."/>
        </authorList>
    </citation>
    <scope>NUCLEOTIDE SEQUENCE</scope>
    <source>
        <strain evidence="1">AT1</strain>
    </source>
</reference>
<proteinExistence type="predicted"/>
<keyword evidence="2" id="KW-1185">Reference proteome</keyword>
<protein>
    <submittedName>
        <fullName evidence="1">Uncharacterized protein</fullName>
    </submittedName>
</protein>
<dbReference type="Proteomes" id="UP001062846">
    <property type="component" value="Chromosome 11"/>
</dbReference>
<gene>
    <name evidence="1" type="ORF">RHMOL_Rhmol11G0012400</name>
</gene>
<sequence>MKDTRGKACSPSKWEKSSKTPSLWAMRKTTPSTPRECFSSLLKKSLKNTGVPESSREKALLLFISTIELVGLVGVLSSFVSSSVLCNCRKTQTRSLTQPRVNFICI</sequence>
<evidence type="ECO:0000313" key="2">
    <source>
        <dbReference type="Proteomes" id="UP001062846"/>
    </source>
</evidence>
<comment type="caution">
    <text evidence="1">The sequence shown here is derived from an EMBL/GenBank/DDBJ whole genome shotgun (WGS) entry which is preliminary data.</text>
</comment>
<accession>A0ACC0LMR1</accession>
<name>A0ACC0LMR1_RHOML</name>
<organism evidence="1 2">
    <name type="scientific">Rhododendron molle</name>
    <name type="common">Chinese azalea</name>
    <name type="synonym">Azalea mollis</name>
    <dbReference type="NCBI Taxonomy" id="49168"/>
    <lineage>
        <taxon>Eukaryota</taxon>
        <taxon>Viridiplantae</taxon>
        <taxon>Streptophyta</taxon>
        <taxon>Embryophyta</taxon>
        <taxon>Tracheophyta</taxon>
        <taxon>Spermatophyta</taxon>
        <taxon>Magnoliopsida</taxon>
        <taxon>eudicotyledons</taxon>
        <taxon>Gunneridae</taxon>
        <taxon>Pentapetalae</taxon>
        <taxon>asterids</taxon>
        <taxon>Ericales</taxon>
        <taxon>Ericaceae</taxon>
        <taxon>Ericoideae</taxon>
        <taxon>Rhodoreae</taxon>
        <taxon>Rhododendron</taxon>
    </lineage>
</organism>
<dbReference type="EMBL" id="CM046398">
    <property type="protein sequence ID" value="KAI8529919.1"/>
    <property type="molecule type" value="Genomic_DNA"/>
</dbReference>